<evidence type="ECO:0000313" key="4">
    <source>
        <dbReference type="Proteomes" id="UP000282741"/>
    </source>
</evidence>
<evidence type="ECO:0000256" key="1">
    <source>
        <dbReference type="SAM" id="MobiDB-lite"/>
    </source>
</evidence>
<sequence length="561" mass="62826">MSRTRPEFGPLNQRPRPTGIMHPDQGWHLSHWYEAPREDPAQPEVYVYTDDLSYAPGDTVVFRASSTAPRFSLEIWRDGLQPACVHAADDIAGEFTPMPARAYREGCGWPEAHRWTVPADAPSGFYRVASWCQRADGSRFLQHHFFVVRPAAGQAKAPGRLLFLLSTATWTAYNDWGGANAYDGVDGPEGRDFSPVLSLQRPWTRGLVWLPPGAPRLCDPLPREPWEAPRYPTKEWAYTNGYAQYYASSGWAQFERHFALWAEREGYAFDMITQTDLHYRPALLQAYDTVVIAGHDEYWTRQMRETIDRFVEEGGAVARFGGNFMWQIRLEDQGRRQVCYKARAKDEDPVRGGADHAYLTGAWEEQAVNCPGATTFGVNGMRGVYSSWGGFAPRASRGFTIYRPRHWAFAGLDVHYGDVMGAQAGIFAYEVDGLEYTFRHGLPYPTHEDGAPANAEILAMSPALYGEEMHDGEGFRYYLKDGGLARKAEALSGDASPASIARHQYGSGMIVSFTRGRGEVFTAGSCEWVMGLTRNCYYTQGVTRNVLARFLGRGRAAPAAR</sequence>
<feature type="region of interest" description="Disordered" evidence="1">
    <location>
        <begin position="1"/>
        <end position="20"/>
    </location>
</feature>
<dbReference type="Pfam" id="PF20254">
    <property type="entry name" value="DMFA2_C"/>
    <property type="match status" value="1"/>
</dbReference>
<accession>A0AAN1VHF8</accession>
<organism evidence="3 4">
    <name type="scientific">Bordetella hinzii</name>
    <dbReference type="NCBI Taxonomy" id="103855"/>
    <lineage>
        <taxon>Bacteria</taxon>
        <taxon>Pseudomonadati</taxon>
        <taxon>Pseudomonadota</taxon>
        <taxon>Betaproteobacteria</taxon>
        <taxon>Burkholderiales</taxon>
        <taxon>Alcaligenaceae</taxon>
        <taxon>Bordetella</taxon>
    </lineage>
</organism>
<protein>
    <recommendedName>
        <fullName evidence="2">N,N-dimethylformamidase beta subunit-like C-terminal domain-containing protein</fullName>
    </recommendedName>
</protein>
<reference evidence="4" key="1">
    <citation type="submission" date="2017-10" db="EMBL/GenBank/DDBJ databases">
        <title>Whole genome sequencing of various Bordetella species.</title>
        <authorList>
            <person name="Weigand M.R."/>
            <person name="Loparev V."/>
            <person name="Peng Y."/>
            <person name="Bowden K.E."/>
            <person name="Tondella M.L."/>
            <person name="Williams M.M."/>
        </authorList>
    </citation>
    <scope>NUCLEOTIDE SEQUENCE [LARGE SCALE GENOMIC DNA]</scope>
    <source>
        <strain evidence="4">H720</strain>
    </source>
</reference>
<proteinExistence type="predicted"/>
<dbReference type="InterPro" id="IPR029062">
    <property type="entry name" value="Class_I_gatase-like"/>
</dbReference>
<evidence type="ECO:0000259" key="2">
    <source>
        <dbReference type="Pfam" id="PF20254"/>
    </source>
</evidence>
<dbReference type="Proteomes" id="UP000282741">
    <property type="component" value="Chromosome"/>
</dbReference>
<dbReference type="RefSeq" id="WP_029581099.1">
    <property type="nucleotide sequence ID" value="NZ_CP012076.1"/>
</dbReference>
<evidence type="ECO:0000313" key="3">
    <source>
        <dbReference type="EMBL" id="AZW18568.1"/>
    </source>
</evidence>
<name>A0AAN1VHF8_9BORD</name>
<dbReference type="GeneID" id="92993949"/>
<gene>
    <name evidence="3" type="ORF">CS347_18265</name>
</gene>
<dbReference type="AlphaFoldDB" id="A0AAN1VHF8"/>
<dbReference type="InterPro" id="IPR046540">
    <property type="entry name" value="DMFA2_C"/>
</dbReference>
<dbReference type="KEGG" id="bhz:ACR54_02526"/>
<feature type="domain" description="N,N-dimethylformamidase beta subunit-like C-terminal" evidence="2">
    <location>
        <begin position="76"/>
        <end position="535"/>
    </location>
</feature>
<dbReference type="SUPFAM" id="SSF52317">
    <property type="entry name" value="Class I glutamine amidotransferase-like"/>
    <property type="match status" value="1"/>
</dbReference>
<dbReference type="EMBL" id="CP024172">
    <property type="protein sequence ID" value="AZW18568.1"/>
    <property type="molecule type" value="Genomic_DNA"/>
</dbReference>